<dbReference type="Gene3D" id="3.80.10.10">
    <property type="entry name" value="Ribonuclease Inhibitor"/>
    <property type="match status" value="2"/>
</dbReference>
<keyword evidence="2" id="KW-1185">Reference proteome</keyword>
<dbReference type="OrthoDB" id="2344483at2759"/>
<dbReference type="Proteomes" id="UP000494165">
    <property type="component" value="Unassembled WGS sequence"/>
</dbReference>
<evidence type="ECO:0000313" key="1">
    <source>
        <dbReference type="EMBL" id="CAB3384244.1"/>
    </source>
</evidence>
<organism evidence="1 2">
    <name type="scientific">Cloeon dipterum</name>
    <dbReference type="NCBI Taxonomy" id="197152"/>
    <lineage>
        <taxon>Eukaryota</taxon>
        <taxon>Metazoa</taxon>
        <taxon>Ecdysozoa</taxon>
        <taxon>Arthropoda</taxon>
        <taxon>Hexapoda</taxon>
        <taxon>Insecta</taxon>
        <taxon>Pterygota</taxon>
        <taxon>Palaeoptera</taxon>
        <taxon>Ephemeroptera</taxon>
        <taxon>Pisciforma</taxon>
        <taxon>Baetidae</taxon>
        <taxon>Cloeon</taxon>
    </lineage>
</organism>
<dbReference type="EMBL" id="CADEPI010000343">
    <property type="protein sequence ID" value="CAB3384244.1"/>
    <property type="molecule type" value="Genomic_DNA"/>
</dbReference>
<accession>A0A8S1DKL9</accession>
<dbReference type="SUPFAM" id="SSF52047">
    <property type="entry name" value="RNI-like"/>
    <property type="match status" value="1"/>
</dbReference>
<name>A0A8S1DKL9_9INSE</name>
<proteinExistence type="predicted"/>
<dbReference type="AlphaFoldDB" id="A0A8S1DKL9"/>
<comment type="caution">
    <text evidence="1">The sequence shown here is derived from an EMBL/GenBank/DDBJ whole genome shotgun (WGS) entry which is preliminary data.</text>
</comment>
<dbReference type="InterPro" id="IPR032675">
    <property type="entry name" value="LRR_dom_sf"/>
</dbReference>
<protein>
    <submittedName>
        <fullName evidence="1">Uncharacterized protein</fullName>
    </submittedName>
</protein>
<gene>
    <name evidence="1" type="ORF">CLODIP_2_CD03170</name>
</gene>
<evidence type="ECO:0000313" key="2">
    <source>
        <dbReference type="Proteomes" id="UP000494165"/>
    </source>
</evidence>
<sequence>MDDGTKLLLAQRKLLNLGRDKSLLELSTQKIVKNIKWFLEDNHKEKLTKLPFLLRDKLLEKVTCQKFVDIDEEEKDLHSRIDAFELLLCPQIKKIKLEGLMAVGPGTFELIMEIITTRAPNLISLKIIPPPYRPHYDFPPPNYFLVSLTEIGKLAKLRKLVLRSSMVDYEQLKEMCRNELRNLEYLDVSLNFDSDTNFEDVEDFKECFSNLQYFLFDPYSRDESFSPDKCGVMLRKMCIKHLSNLINVDWIARDERQVDIIERFITDLPSEVSSLQHLSVTTGTVEIHRAFPNITRLNIYFDDHDIDIKVETLLQFQNIKRLFLTKVTSLETVNKFIRCYGPKLKTLYLAASETNDIRLKFKSIFKSCPRLEILALTNVDMVDDGESMQFFSKLKNLFWLPNRGRSVCLSNIIQAPDLQMVTFNFGSFDVDDLRKVSDLIAKKTILRKLQALTAINCYIVDPNDEMDYQSYMVHFNAISDLIKNASAFLPCFINFDLGLHVEEKYWETYDQALDCHCRFIEWYLAAILKILDKDLIEFYIAFKRNYLAN</sequence>
<reference evidence="1 2" key="1">
    <citation type="submission" date="2020-04" db="EMBL/GenBank/DDBJ databases">
        <authorList>
            <person name="Alioto T."/>
            <person name="Alioto T."/>
            <person name="Gomez Garrido J."/>
        </authorList>
    </citation>
    <scope>NUCLEOTIDE SEQUENCE [LARGE SCALE GENOMIC DNA]</scope>
</reference>